<dbReference type="PANTHER" id="PTHR11803:SF58">
    <property type="entry name" value="PROTEIN HMF1-RELATED"/>
    <property type="match status" value="1"/>
</dbReference>
<dbReference type="InterPro" id="IPR035959">
    <property type="entry name" value="RutC-like_sf"/>
</dbReference>
<dbReference type="SUPFAM" id="SSF55298">
    <property type="entry name" value="YjgF-like"/>
    <property type="match status" value="1"/>
</dbReference>
<dbReference type="PANTHER" id="PTHR11803">
    <property type="entry name" value="2-IMINOBUTANOATE/2-IMINOPROPANOATE DEAMINASE RIDA"/>
    <property type="match status" value="1"/>
</dbReference>
<dbReference type="AlphaFoldDB" id="A0A9X1Y5D4"/>
<protein>
    <submittedName>
        <fullName evidence="2">RidA family protein</fullName>
    </submittedName>
</protein>
<name>A0A9X1Y5D4_9PROT</name>
<dbReference type="RefSeq" id="WP_248666659.1">
    <property type="nucleotide sequence ID" value="NZ_JALPRX010000034.1"/>
</dbReference>
<organism evidence="2 3">
    <name type="scientific">Roseomonas acroporae</name>
    <dbReference type="NCBI Taxonomy" id="2937791"/>
    <lineage>
        <taxon>Bacteria</taxon>
        <taxon>Pseudomonadati</taxon>
        <taxon>Pseudomonadota</taxon>
        <taxon>Alphaproteobacteria</taxon>
        <taxon>Acetobacterales</taxon>
        <taxon>Roseomonadaceae</taxon>
        <taxon>Roseomonas</taxon>
    </lineage>
</organism>
<sequence>MIRPTGIRKVTTAAVPEPPPGLFSNCLVAGGFIHVSGQHAGTPTGAIGGDSVEAQTREALRRVLALIEAAGGRASDVVKLTVFLTDMSRRAEVGTARREVFAEPFPCSTLVGVEALVSPDLLVEIDALVLAPA</sequence>
<dbReference type="InterPro" id="IPR006175">
    <property type="entry name" value="YjgF/YER057c/UK114"/>
</dbReference>
<evidence type="ECO:0000256" key="1">
    <source>
        <dbReference type="ARBA" id="ARBA00010552"/>
    </source>
</evidence>
<evidence type="ECO:0000313" key="3">
    <source>
        <dbReference type="Proteomes" id="UP001139516"/>
    </source>
</evidence>
<dbReference type="Proteomes" id="UP001139516">
    <property type="component" value="Unassembled WGS sequence"/>
</dbReference>
<dbReference type="Gene3D" id="3.30.1330.40">
    <property type="entry name" value="RutC-like"/>
    <property type="match status" value="1"/>
</dbReference>
<dbReference type="GO" id="GO:0019239">
    <property type="term" value="F:deaminase activity"/>
    <property type="evidence" value="ECO:0007669"/>
    <property type="project" value="TreeGrafter"/>
</dbReference>
<reference evidence="2" key="1">
    <citation type="submission" date="2022-04" db="EMBL/GenBank/DDBJ databases">
        <title>Roseomonas acroporae sp. nov., isolated from coral Acropora digitifera.</title>
        <authorList>
            <person name="Sun H."/>
        </authorList>
    </citation>
    <scope>NUCLEOTIDE SEQUENCE</scope>
    <source>
        <strain evidence="2">NAR14</strain>
    </source>
</reference>
<comment type="caution">
    <text evidence="2">The sequence shown here is derived from an EMBL/GenBank/DDBJ whole genome shotgun (WGS) entry which is preliminary data.</text>
</comment>
<dbReference type="EMBL" id="JALPRX010000034">
    <property type="protein sequence ID" value="MCK8784534.1"/>
    <property type="molecule type" value="Genomic_DNA"/>
</dbReference>
<dbReference type="CDD" id="cd00448">
    <property type="entry name" value="YjgF_YER057c_UK114_family"/>
    <property type="match status" value="1"/>
</dbReference>
<evidence type="ECO:0000313" key="2">
    <source>
        <dbReference type="EMBL" id="MCK8784534.1"/>
    </source>
</evidence>
<comment type="similarity">
    <text evidence="1">Belongs to the RutC family.</text>
</comment>
<gene>
    <name evidence="2" type="ORF">M0638_09090</name>
</gene>
<keyword evidence="3" id="KW-1185">Reference proteome</keyword>
<dbReference type="GO" id="GO:0005829">
    <property type="term" value="C:cytosol"/>
    <property type="evidence" value="ECO:0007669"/>
    <property type="project" value="TreeGrafter"/>
</dbReference>
<dbReference type="Pfam" id="PF01042">
    <property type="entry name" value="Ribonuc_L-PSP"/>
    <property type="match status" value="1"/>
</dbReference>
<proteinExistence type="inferred from homology"/>
<accession>A0A9X1Y5D4</accession>